<keyword evidence="5 9" id="KW-0106">Calcium</keyword>
<proteinExistence type="inferred from homology"/>
<feature type="transmembrane region" description="Helical" evidence="9">
    <location>
        <begin position="341"/>
        <end position="367"/>
    </location>
</feature>
<dbReference type="NCBIfam" id="TIGR00846">
    <property type="entry name" value="caca2"/>
    <property type="match status" value="1"/>
</dbReference>
<sequence>MSSPANEGYSELGQRRVSTSKPDLPTSTIFLTNKPNRDGPHKFTWKEERGALHGIFAQWLSLLLVFVPLGLVAHYYEWSSAVTFSTNFLAIVPLASILGAATEAMATHTGQMIGGLLNATFGNAVEMIMCVQAIRAGLIRVVQGNLLGSILSNLLLVLGMAILGAGLKKHDTKFNAHGAAANMTCQVVASISICLPTMYRGVKGSTDKDVLMLSRICSLFLSLVYFAFLVFQLKTHADLFVDENEAKGDEEDTVIADGAVGAEAPPEPEPELSLGGSLLLLAVSTIVVAACSECLVDSIEGVSENYHVPKAFIGTILLPIVGNAAEHATAVSSAMKGMMDLALGVAVGSSTQIALFVVPCAVLWGWAFDTDMTLDFRTFDTACQMLSVFLVSQVLQHGNTNWLHGLMLMTTYGLIAVITWFIPEH</sequence>
<feature type="transmembrane region" description="Helical" evidence="9">
    <location>
        <begin position="211"/>
        <end position="231"/>
    </location>
</feature>
<comment type="caution">
    <text evidence="9">Lacks conserved residue(s) required for the propagation of feature annotation.</text>
</comment>
<reference evidence="12" key="1">
    <citation type="submission" date="2021-01" db="EMBL/GenBank/DDBJ databases">
        <authorList>
            <person name="Corre E."/>
            <person name="Pelletier E."/>
            <person name="Niang G."/>
            <person name="Scheremetjew M."/>
            <person name="Finn R."/>
            <person name="Kale V."/>
            <person name="Holt S."/>
            <person name="Cochrane G."/>
            <person name="Meng A."/>
            <person name="Brown T."/>
            <person name="Cohen L."/>
        </authorList>
    </citation>
    <scope>NUCLEOTIDE SEQUENCE</scope>
    <source>
        <strain evidence="12">CCMP3105</strain>
    </source>
</reference>
<gene>
    <name evidence="12" type="ORF">AMON00008_LOCUS27414</name>
</gene>
<feature type="transmembrane region" description="Helical" evidence="9">
    <location>
        <begin position="82"/>
        <end position="101"/>
    </location>
</feature>
<evidence type="ECO:0000256" key="6">
    <source>
        <dbReference type="ARBA" id="ARBA00022989"/>
    </source>
</evidence>
<evidence type="ECO:0000256" key="5">
    <source>
        <dbReference type="ARBA" id="ARBA00022837"/>
    </source>
</evidence>
<evidence type="ECO:0000259" key="11">
    <source>
        <dbReference type="Pfam" id="PF01699"/>
    </source>
</evidence>
<evidence type="ECO:0000256" key="7">
    <source>
        <dbReference type="ARBA" id="ARBA00023065"/>
    </source>
</evidence>
<dbReference type="Pfam" id="PF01699">
    <property type="entry name" value="Na_Ca_ex"/>
    <property type="match status" value="2"/>
</dbReference>
<feature type="transmembrane region" description="Helical" evidence="9">
    <location>
        <begin position="55"/>
        <end position="76"/>
    </location>
</feature>
<feature type="transmembrane region" description="Helical" evidence="9">
    <location>
        <begin position="113"/>
        <end position="134"/>
    </location>
</feature>
<comment type="similarity">
    <text evidence="9">Belongs to the Ca(2+):cation antiporter (CaCA) (TC 2.A.19) family.</text>
</comment>
<feature type="compositionally biased region" description="Polar residues" evidence="10">
    <location>
        <begin position="16"/>
        <end position="25"/>
    </location>
</feature>
<evidence type="ECO:0000256" key="3">
    <source>
        <dbReference type="ARBA" id="ARBA00022568"/>
    </source>
</evidence>
<dbReference type="InterPro" id="IPR004837">
    <property type="entry name" value="NaCa_Exmemb"/>
</dbReference>
<dbReference type="PANTHER" id="PTHR31503:SF22">
    <property type="entry name" value="VACUOLAR CALCIUM ION TRANSPORTER"/>
    <property type="match status" value="1"/>
</dbReference>
<dbReference type="PANTHER" id="PTHR31503">
    <property type="entry name" value="VACUOLAR CALCIUM ION TRANSPORTER"/>
    <property type="match status" value="1"/>
</dbReference>
<evidence type="ECO:0000256" key="10">
    <source>
        <dbReference type="SAM" id="MobiDB-lite"/>
    </source>
</evidence>
<feature type="transmembrane region" description="Helical" evidence="9">
    <location>
        <begin position="402"/>
        <end position="422"/>
    </location>
</feature>
<feature type="domain" description="Sodium/calcium exchanger membrane region" evidence="11">
    <location>
        <begin position="277"/>
        <end position="420"/>
    </location>
</feature>
<evidence type="ECO:0000313" key="12">
    <source>
        <dbReference type="EMBL" id="CAE4597574.1"/>
    </source>
</evidence>
<dbReference type="Gene3D" id="1.20.1420.30">
    <property type="entry name" value="NCX, central ion-binding region"/>
    <property type="match status" value="1"/>
</dbReference>
<feature type="transmembrane region" description="Helical" evidence="9">
    <location>
        <begin position="146"/>
        <end position="167"/>
    </location>
</feature>
<feature type="transmembrane region" description="Helical" evidence="9">
    <location>
        <begin position="179"/>
        <end position="199"/>
    </location>
</feature>
<keyword evidence="9" id="KW-0050">Antiport</keyword>
<dbReference type="InterPro" id="IPR004713">
    <property type="entry name" value="CaH_exchang"/>
</dbReference>
<dbReference type="InterPro" id="IPR044880">
    <property type="entry name" value="NCX_ion-bd_dom_sf"/>
</dbReference>
<dbReference type="GO" id="GO:0012505">
    <property type="term" value="C:endomembrane system"/>
    <property type="evidence" value="ECO:0007669"/>
    <property type="project" value="UniProtKB-SubCell"/>
</dbReference>
<dbReference type="GO" id="GO:0005774">
    <property type="term" value="C:vacuolar membrane"/>
    <property type="evidence" value="ECO:0007669"/>
    <property type="project" value="UniProtKB-ARBA"/>
</dbReference>
<evidence type="ECO:0000256" key="1">
    <source>
        <dbReference type="ARBA" id="ARBA00004127"/>
    </source>
</evidence>
<evidence type="ECO:0000256" key="8">
    <source>
        <dbReference type="ARBA" id="ARBA00023136"/>
    </source>
</evidence>
<name>A0A7S4QZZ1_9DINO</name>
<feature type="domain" description="Sodium/calcium exchanger membrane region" evidence="11">
    <location>
        <begin position="80"/>
        <end position="233"/>
    </location>
</feature>
<protein>
    <recommendedName>
        <fullName evidence="11">Sodium/calcium exchanger membrane region domain-containing protein</fullName>
    </recommendedName>
</protein>
<feature type="region of interest" description="Disordered" evidence="10">
    <location>
        <begin position="1"/>
        <end position="25"/>
    </location>
</feature>
<dbReference type="GO" id="GO:0015369">
    <property type="term" value="F:calcium:proton antiporter activity"/>
    <property type="evidence" value="ECO:0007669"/>
    <property type="project" value="UniProtKB-UniRule"/>
</dbReference>
<keyword evidence="6 9" id="KW-1133">Transmembrane helix</keyword>
<dbReference type="NCBIfam" id="TIGR00378">
    <property type="entry name" value="cax"/>
    <property type="match status" value="1"/>
</dbReference>
<keyword evidence="7 9" id="KW-0406">Ion transport</keyword>
<keyword evidence="8 9" id="KW-0472">Membrane</keyword>
<keyword evidence="3 9" id="KW-0109">Calcium transport</keyword>
<evidence type="ECO:0000256" key="9">
    <source>
        <dbReference type="RuleBase" id="RU365028"/>
    </source>
</evidence>
<comment type="subcellular location">
    <subcellularLocation>
        <location evidence="1">Endomembrane system</location>
        <topology evidence="1">Multi-pass membrane protein</topology>
    </subcellularLocation>
</comment>
<dbReference type="InterPro" id="IPR004798">
    <property type="entry name" value="CAX-like"/>
</dbReference>
<keyword evidence="4 9" id="KW-0812">Transmembrane</keyword>
<dbReference type="GO" id="GO:0006874">
    <property type="term" value="P:intracellular calcium ion homeostasis"/>
    <property type="evidence" value="ECO:0007669"/>
    <property type="project" value="TreeGrafter"/>
</dbReference>
<dbReference type="AlphaFoldDB" id="A0A7S4QZZ1"/>
<organism evidence="12">
    <name type="scientific">Alexandrium monilatum</name>
    <dbReference type="NCBI Taxonomy" id="311494"/>
    <lineage>
        <taxon>Eukaryota</taxon>
        <taxon>Sar</taxon>
        <taxon>Alveolata</taxon>
        <taxon>Dinophyceae</taxon>
        <taxon>Gonyaulacales</taxon>
        <taxon>Pyrocystaceae</taxon>
        <taxon>Alexandrium</taxon>
    </lineage>
</organism>
<evidence type="ECO:0000256" key="2">
    <source>
        <dbReference type="ARBA" id="ARBA00022448"/>
    </source>
</evidence>
<evidence type="ECO:0000256" key="4">
    <source>
        <dbReference type="ARBA" id="ARBA00022692"/>
    </source>
</evidence>
<accession>A0A7S4QZZ1</accession>
<dbReference type="EMBL" id="HBNR01039604">
    <property type="protein sequence ID" value="CAE4597574.1"/>
    <property type="molecule type" value="Transcribed_RNA"/>
</dbReference>
<keyword evidence="2 9" id="KW-0813">Transport</keyword>